<evidence type="ECO:0000313" key="1">
    <source>
        <dbReference type="EMBL" id="KAF5814312.1"/>
    </source>
</evidence>
<dbReference type="EMBL" id="MNCJ02000318">
    <property type="protein sequence ID" value="KAF5814312.1"/>
    <property type="molecule type" value="Genomic_DNA"/>
</dbReference>
<dbReference type="Proteomes" id="UP000215914">
    <property type="component" value="Unassembled WGS sequence"/>
</dbReference>
<evidence type="ECO:0000313" key="2">
    <source>
        <dbReference type="Proteomes" id="UP000215914"/>
    </source>
</evidence>
<reference evidence="1" key="1">
    <citation type="journal article" date="2017" name="Nature">
        <title>The sunflower genome provides insights into oil metabolism, flowering and Asterid evolution.</title>
        <authorList>
            <person name="Badouin H."/>
            <person name="Gouzy J."/>
            <person name="Grassa C.J."/>
            <person name="Murat F."/>
            <person name="Staton S.E."/>
            <person name="Cottret L."/>
            <person name="Lelandais-Briere C."/>
            <person name="Owens G.L."/>
            <person name="Carrere S."/>
            <person name="Mayjonade B."/>
            <person name="Legrand L."/>
            <person name="Gill N."/>
            <person name="Kane N.C."/>
            <person name="Bowers J.E."/>
            <person name="Hubner S."/>
            <person name="Bellec A."/>
            <person name="Berard A."/>
            <person name="Berges H."/>
            <person name="Blanchet N."/>
            <person name="Boniface M.C."/>
            <person name="Brunel D."/>
            <person name="Catrice O."/>
            <person name="Chaidir N."/>
            <person name="Claudel C."/>
            <person name="Donnadieu C."/>
            <person name="Faraut T."/>
            <person name="Fievet G."/>
            <person name="Helmstetter N."/>
            <person name="King M."/>
            <person name="Knapp S.J."/>
            <person name="Lai Z."/>
            <person name="Le Paslier M.C."/>
            <person name="Lippi Y."/>
            <person name="Lorenzon L."/>
            <person name="Mandel J.R."/>
            <person name="Marage G."/>
            <person name="Marchand G."/>
            <person name="Marquand E."/>
            <person name="Bret-Mestries E."/>
            <person name="Morien E."/>
            <person name="Nambeesan S."/>
            <person name="Nguyen T."/>
            <person name="Pegot-Espagnet P."/>
            <person name="Pouilly N."/>
            <person name="Raftis F."/>
            <person name="Sallet E."/>
            <person name="Schiex T."/>
            <person name="Thomas J."/>
            <person name="Vandecasteele C."/>
            <person name="Vares D."/>
            <person name="Vear F."/>
            <person name="Vautrin S."/>
            <person name="Crespi M."/>
            <person name="Mangin B."/>
            <person name="Burke J.M."/>
            <person name="Salse J."/>
            <person name="Munos S."/>
            <person name="Vincourt P."/>
            <person name="Rieseberg L.H."/>
            <person name="Langlade N.B."/>
        </authorList>
    </citation>
    <scope>NUCLEOTIDE SEQUENCE</scope>
    <source>
        <tissue evidence="1">Leaves</tissue>
    </source>
</reference>
<gene>
    <name evidence="1" type="ORF">HanXRQr2_Chr03g0109621</name>
</gene>
<protein>
    <submittedName>
        <fullName evidence="1">Uncharacterized protein</fullName>
    </submittedName>
</protein>
<reference evidence="1" key="2">
    <citation type="submission" date="2020-06" db="EMBL/GenBank/DDBJ databases">
        <title>Helianthus annuus Genome sequencing and assembly Release 2.</title>
        <authorList>
            <person name="Gouzy J."/>
            <person name="Langlade N."/>
            <person name="Munos S."/>
        </authorList>
    </citation>
    <scope>NUCLEOTIDE SEQUENCE</scope>
    <source>
        <tissue evidence="1">Leaves</tissue>
    </source>
</reference>
<accession>A0A9K3NV11</accession>
<keyword evidence="2" id="KW-1185">Reference proteome</keyword>
<name>A0A9K3NV11_HELAN</name>
<organism evidence="1 2">
    <name type="scientific">Helianthus annuus</name>
    <name type="common">Common sunflower</name>
    <dbReference type="NCBI Taxonomy" id="4232"/>
    <lineage>
        <taxon>Eukaryota</taxon>
        <taxon>Viridiplantae</taxon>
        <taxon>Streptophyta</taxon>
        <taxon>Embryophyta</taxon>
        <taxon>Tracheophyta</taxon>
        <taxon>Spermatophyta</taxon>
        <taxon>Magnoliopsida</taxon>
        <taxon>eudicotyledons</taxon>
        <taxon>Gunneridae</taxon>
        <taxon>Pentapetalae</taxon>
        <taxon>asterids</taxon>
        <taxon>campanulids</taxon>
        <taxon>Asterales</taxon>
        <taxon>Asteraceae</taxon>
        <taxon>Asteroideae</taxon>
        <taxon>Heliantheae alliance</taxon>
        <taxon>Heliantheae</taxon>
        <taxon>Helianthus</taxon>
    </lineage>
</organism>
<dbReference type="AlphaFoldDB" id="A0A9K3NV11"/>
<dbReference type="Gramene" id="mRNA:HanXRQr2_Chr03g0109621">
    <property type="protein sequence ID" value="mRNA:HanXRQr2_Chr03g0109621"/>
    <property type="gene ID" value="HanXRQr2_Chr03g0109621"/>
</dbReference>
<proteinExistence type="predicted"/>
<sequence length="177" mass="20364">MLQRVQSLRDENEWLVSELKTSQTVAAELRCWVVSAEWELLEREGKERAWEKERAEWMAEWERLLEDVKHFKEAASSLEFKGSLERVYKAYRDVGYQVGLKDGYSFSSQGMKRKDTPHYNSKAKKQLAKLDEEISGQTPALLVKIDDNPLLSLDELKSLFDSTDPVSDDSPSGDGYP</sequence>
<comment type="caution">
    <text evidence="1">The sequence shown here is derived from an EMBL/GenBank/DDBJ whole genome shotgun (WGS) entry which is preliminary data.</text>
</comment>